<gene>
    <name evidence="2" type="ORF">N7493_009683</name>
</gene>
<feature type="transmembrane region" description="Helical" evidence="1">
    <location>
        <begin position="132"/>
        <end position="151"/>
    </location>
</feature>
<evidence type="ECO:0000313" key="3">
    <source>
        <dbReference type="Proteomes" id="UP001215712"/>
    </source>
</evidence>
<sequence>MADLISSEVPTHYRSLSILVGYLSLIIVLFFIICKTIYVRYQARQKKNDWATGQRRVQFFLFSLLAALSVGTTWFHMIAFFFHSYNTWASSSGGLVYSSMELSVITRMGLWLKNTYLFQEAWEAVSENLGRFWWSGQIFGWTIGWGLFIGIAGRRYQIPHVWVYMLLAQFVSVSFAANLFFATIAVSERPNEKDSSFTWSPSLVYELLPVVLSLVDAVAVPIFAYQKDFMFILLVPHFLTFVPGLLGPRDSSRATKVQGEKTTRRYAVFLTWIAVTSVAMQGYFTVLLLQEFGPDVSFGEVVQQLWDTIYVHPACSSVSWDVIMCTVSSFFWALVHGFRTNQMLGGK</sequence>
<organism evidence="2 3">
    <name type="scientific">Penicillium malachiteum</name>
    <dbReference type="NCBI Taxonomy" id="1324776"/>
    <lineage>
        <taxon>Eukaryota</taxon>
        <taxon>Fungi</taxon>
        <taxon>Dikarya</taxon>
        <taxon>Ascomycota</taxon>
        <taxon>Pezizomycotina</taxon>
        <taxon>Eurotiomycetes</taxon>
        <taxon>Eurotiomycetidae</taxon>
        <taxon>Eurotiales</taxon>
        <taxon>Aspergillaceae</taxon>
        <taxon>Penicillium</taxon>
    </lineage>
</organism>
<feature type="transmembrane region" description="Helical" evidence="1">
    <location>
        <begin position="309"/>
        <end position="335"/>
    </location>
</feature>
<feature type="transmembrane region" description="Helical" evidence="1">
    <location>
        <begin position="266"/>
        <end position="289"/>
    </location>
</feature>
<name>A0AAD6MSM2_9EURO</name>
<dbReference type="Proteomes" id="UP001215712">
    <property type="component" value="Unassembled WGS sequence"/>
</dbReference>
<feature type="transmembrane region" description="Helical" evidence="1">
    <location>
        <begin position="163"/>
        <end position="182"/>
    </location>
</feature>
<feature type="transmembrane region" description="Helical" evidence="1">
    <location>
        <begin position="203"/>
        <end position="223"/>
    </location>
</feature>
<feature type="transmembrane region" description="Helical" evidence="1">
    <location>
        <begin position="59"/>
        <end position="82"/>
    </location>
</feature>
<keyword evidence="1" id="KW-0472">Membrane</keyword>
<keyword evidence="1" id="KW-1133">Transmembrane helix</keyword>
<proteinExistence type="predicted"/>
<accession>A0AAD6MSM2</accession>
<dbReference type="EMBL" id="JAQJAN010000017">
    <property type="protein sequence ID" value="KAJ5710091.1"/>
    <property type="molecule type" value="Genomic_DNA"/>
</dbReference>
<keyword evidence="1" id="KW-0812">Transmembrane</keyword>
<feature type="transmembrane region" description="Helical" evidence="1">
    <location>
        <begin position="16"/>
        <end position="38"/>
    </location>
</feature>
<reference evidence="2" key="1">
    <citation type="journal article" date="2023" name="IMA Fungus">
        <title>Comparative genomic study of the Penicillium genus elucidates a diverse pangenome and 15 lateral gene transfer events.</title>
        <authorList>
            <person name="Petersen C."/>
            <person name="Sorensen T."/>
            <person name="Nielsen M.R."/>
            <person name="Sondergaard T.E."/>
            <person name="Sorensen J.L."/>
            <person name="Fitzpatrick D.A."/>
            <person name="Frisvad J.C."/>
            <person name="Nielsen K.L."/>
        </authorList>
    </citation>
    <scope>NUCLEOTIDE SEQUENCE</scope>
    <source>
        <strain evidence="2">IBT 17514</strain>
    </source>
</reference>
<feature type="transmembrane region" description="Helical" evidence="1">
    <location>
        <begin position="229"/>
        <end position="246"/>
    </location>
</feature>
<feature type="transmembrane region" description="Helical" evidence="1">
    <location>
        <begin position="94"/>
        <end position="112"/>
    </location>
</feature>
<keyword evidence="3" id="KW-1185">Reference proteome</keyword>
<comment type="caution">
    <text evidence="2">The sequence shown here is derived from an EMBL/GenBank/DDBJ whole genome shotgun (WGS) entry which is preliminary data.</text>
</comment>
<dbReference type="AlphaFoldDB" id="A0AAD6MSM2"/>
<evidence type="ECO:0000313" key="2">
    <source>
        <dbReference type="EMBL" id="KAJ5710091.1"/>
    </source>
</evidence>
<protein>
    <submittedName>
        <fullName evidence="2">Uncharacterized protein</fullName>
    </submittedName>
</protein>
<evidence type="ECO:0000256" key="1">
    <source>
        <dbReference type="SAM" id="Phobius"/>
    </source>
</evidence>
<reference evidence="2" key="2">
    <citation type="submission" date="2023-01" db="EMBL/GenBank/DDBJ databases">
        <authorList>
            <person name="Petersen C."/>
        </authorList>
    </citation>
    <scope>NUCLEOTIDE SEQUENCE</scope>
    <source>
        <strain evidence="2">IBT 17514</strain>
    </source>
</reference>